<feature type="non-terminal residue" evidence="2">
    <location>
        <position position="1"/>
    </location>
</feature>
<keyword evidence="1" id="KW-0472">Membrane</keyword>
<proteinExistence type="predicted"/>
<name>A0A382J122_9ZZZZ</name>
<organism evidence="2">
    <name type="scientific">marine metagenome</name>
    <dbReference type="NCBI Taxonomy" id="408172"/>
    <lineage>
        <taxon>unclassified sequences</taxon>
        <taxon>metagenomes</taxon>
        <taxon>ecological metagenomes</taxon>
    </lineage>
</organism>
<evidence type="ECO:0000256" key="1">
    <source>
        <dbReference type="SAM" id="Phobius"/>
    </source>
</evidence>
<keyword evidence="1" id="KW-1133">Transmembrane helix</keyword>
<gene>
    <name evidence="2" type="ORF">METZ01_LOCUS257637</name>
</gene>
<reference evidence="2" key="1">
    <citation type="submission" date="2018-05" db="EMBL/GenBank/DDBJ databases">
        <authorList>
            <person name="Lanie J.A."/>
            <person name="Ng W.-L."/>
            <person name="Kazmierczak K.M."/>
            <person name="Andrzejewski T.M."/>
            <person name="Davidsen T.M."/>
            <person name="Wayne K.J."/>
            <person name="Tettelin H."/>
            <person name="Glass J.I."/>
            <person name="Rusch D."/>
            <person name="Podicherti R."/>
            <person name="Tsui H.-C.T."/>
            <person name="Winkler M.E."/>
        </authorList>
    </citation>
    <scope>NUCLEOTIDE SEQUENCE</scope>
</reference>
<keyword evidence="1" id="KW-0812">Transmembrane</keyword>
<accession>A0A382J122</accession>
<evidence type="ECO:0000313" key="2">
    <source>
        <dbReference type="EMBL" id="SVC04783.1"/>
    </source>
</evidence>
<feature type="transmembrane region" description="Helical" evidence="1">
    <location>
        <begin position="43"/>
        <end position="65"/>
    </location>
</feature>
<dbReference type="EMBL" id="UINC01070548">
    <property type="protein sequence ID" value="SVC04783.1"/>
    <property type="molecule type" value="Genomic_DNA"/>
</dbReference>
<feature type="transmembrane region" description="Helical" evidence="1">
    <location>
        <begin position="72"/>
        <end position="92"/>
    </location>
</feature>
<protein>
    <submittedName>
        <fullName evidence="2">Uncharacterized protein</fullName>
    </submittedName>
</protein>
<sequence length="127" mass="14312">GGFQVLLFFGLQAWLDDTMIAVGFSERIQEMMALPPLDFQDKILIAGIHGVLTAILVWLLSMVFLRSFFEQLVVIGSLAFVVGIFAPAFANFQQIEPLLLVDQIFIGLCRTFALIGFAIWMFRRPLE</sequence>
<dbReference type="AlphaFoldDB" id="A0A382J122"/>
<feature type="transmembrane region" description="Helical" evidence="1">
    <location>
        <begin position="104"/>
        <end position="122"/>
    </location>
</feature>